<proteinExistence type="predicted"/>
<dbReference type="Proteomes" id="UP000288805">
    <property type="component" value="Unassembled WGS sequence"/>
</dbReference>
<comment type="caution">
    <text evidence="1">The sequence shown here is derived from an EMBL/GenBank/DDBJ whole genome shotgun (WGS) entry which is preliminary data.</text>
</comment>
<dbReference type="AlphaFoldDB" id="A0A438CCM3"/>
<gene>
    <name evidence="1" type="ORF">CK203_112320</name>
</gene>
<evidence type="ECO:0000313" key="2">
    <source>
        <dbReference type="Proteomes" id="UP000288805"/>
    </source>
</evidence>
<accession>A0A438CCM3</accession>
<protein>
    <submittedName>
        <fullName evidence="1">Uncharacterized protein</fullName>
    </submittedName>
</protein>
<sequence length="200" mass="22064">MNTLETARAEAKIADTVRVESVKGVVGVVVEAEMASFAARRKRRRRRWDLGGEKVGRETWKEGSGVQWGAWRVGFGVLRRRVWEAIREAIGEGGVGANEDVDVMMSEVKQSGLYETTPFHSNEGNGFSACTAVFHLCAVSVPSTQAIGIPPPMPKQFLEAKNLTFVSEFRVFESSDSLWCFLSFDKVLDDCLVSEKLTAG</sequence>
<evidence type="ECO:0000313" key="1">
    <source>
        <dbReference type="EMBL" id="RVW20666.1"/>
    </source>
</evidence>
<organism evidence="1 2">
    <name type="scientific">Vitis vinifera</name>
    <name type="common">Grape</name>
    <dbReference type="NCBI Taxonomy" id="29760"/>
    <lineage>
        <taxon>Eukaryota</taxon>
        <taxon>Viridiplantae</taxon>
        <taxon>Streptophyta</taxon>
        <taxon>Embryophyta</taxon>
        <taxon>Tracheophyta</taxon>
        <taxon>Spermatophyta</taxon>
        <taxon>Magnoliopsida</taxon>
        <taxon>eudicotyledons</taxon>
        <taxon>Gunneridae</taxon>
        <taxon>Pentapetalae</taxon>
        <taxon>rosids</taxon>
        <taxon>Vitales</taxon>
        <taxon>Vitaceae</taxon>
        <taxon>Viteae</taxon>
        <taxon>Vitis</taxon>
    </lineage>
</organism>
<reference evidence="1 2" key="1">
    <citation type="journal article" date="2018" name="PLoS Genet.">
        <title>Population sequencing reveals clonal diversity and ancestral inbreeding in the grapevine cultivar Chardonnay.</title>
        <authorList>
            <person name="Roach M.J."/>
            <person name="Johnson D.L."/>
            <person name="Bohlmann J."/>
            <person name="van Vuuren H.J."/>
            <person name="Jones S.J."/>
            <person name="Pretorius I.S."/>
            <person name="Schmidt S.A."/>
            <person name="Borneman A.R."/>
        </authorList>
    </citation>
    <scope>NUCLEOTIDE SEQUENCE [LARGE SCALE GENOMIC DNA]</scope>
    <source>
        <strain evidence="2">cv. Chardonnay</strain>
        <tissue evidence="1">Leaf</tissue>
    </source>
</reference>
<name>A0A438CCM3_VITVI</name>
<dbReference type="EMBL" id="QGNW01002348">
    <property type="protein sequence ID" value="RVW20666.1"/>
    <property type="molecule type" value="Genomic_DNA"/>
</dbReference>